<evidence type="ECO:0000259" key="1">
    <source>
        <dbReference type="Pfam" id="PF12680"/>
    </source>
</evidence>
<protein>
    <submittedName>
        <fullName evidence="2">Nuclear transport factor 2 family protein</fullName>
    </submittedName>
</protein>
<dbReference type="Pfam" id="PF12680">
    <property type="entry name" value="SnoaL_2"/>
    <property type="match status" value="1"/>
</dbReference>
<dbReference type="SUPFAM" id="SSF54427">
    <property type="entry name" value="NTF2-like"/>
    <property type="match status" value="1"/>
</dbReference>
<proteinExistence type="predicted"/>
<name>A0A6L5QEM1_9BURK</name>
<dbReference type="InterPro" id="IPR032710">
    <property type="entry name" value="NTF2-like_dom_sf"/>
</dbReference>
<sequence>MKNANQLLHAYLANIQTPAAAAALFAEDGLLELPSLGPQVRAVGPAAIESFIGGLLKKVPDFRFKDVQLFIDTEDKVFGEYSVEALVPSTGKVYKQTYAGMLVAENGKIKHLREALDTLAAAKAFTPD</sequence>
<accession>A0A6L5QEM1</accession>
<reference evidence="2 3" key="1">
    <citation type="submission" date="2019-11" db="EMBL/GenBank/DDBJ databases">
        <title>Novel species isolated from a subtropical stream in China.</title>
        <authorList>
            <person name="Lu H."/>
        </authorList>
    </citation>
    <scope>NUCLEOTIDE SEQUENCE [LARGE SCALE GENOMIC DNA]</scope>
    <source>
        <strain evidence="2 3">FT25W</strain>
    </source>
</reference>
<dbReference type="RefSeq" id="WP_154370253.1">
    <property type="nucleotide sequence ID" value="NZ_WKJM01000007.1"/>
</dbReference>
<evidence type="ECO:0000313" key="3">
    <source>
        <dbReference type="Proteomes" id="UP000481037"/>
    </source>
</evidence>
<comment type="caution">
    <text evidence="2">The sequence shown here is derived from an EMBL/GenBank/DDBJ whole genome shotgun (WGS) entry which is preliminary data.</text>
</comment>
<dbReference type="InterPro" id="IPR037401">
    <property type="entry name" value="SnoaL-like"/>
</dbReference>
<keyword evidence="3" id="KW-1185">Reference proteome</keyword>
<organism evidence="2 3">
    <name type="scientific">Duganella alba</name>
    <dbReference type="NCBI Taxonomy" id="2666081"/>
    <lineage>
        <taxon>Bacteria</taxon>
        <taxon>Pseudomonadati</taxon>
        <taxon>Pseudomonadota</taxon>
        <taxon>Betaproteobacteria</taxon>
        <taxon>Burkholderiales</taxon>
        <taxon>Oxalobacteraceae</taxon>
        <taxon>Telluria group</taxon>
        <taxon>Duganella</taxon>
    </lineage>
</organism>
<dbReference type="Proteomes" id="UP000481037">
    <property type="component" value="Unassembled WGS sequence"/>
</dbReference>
<dbReference type="Gene3D" id="3.10.450.50">
    <property type="match status" value="1"/>
</dbReference>
<feature type="domain" description="SnoaL-like" evidence="1">
    <location>
        <begin position="16"/>
        <end position="111"/>
    </location>
</feature>
<gene>
    <name evidence="2" type="ORF">GJ697_10100</name>
</gene>
<dbReference type="EMBL" id="WKJM01000007">
    <property type="protein sequence ID" value="MRX08185.1"/>
    <property type="molecule type" value="Genomic_DNA"/>
</dbReference>
<dbReference type="AlphaFoldDB" id="A0A6L5QEM1"/>
<evidence type="ECO:0000313" key="2">
    <source>
        <dbReference type="EMBL" id="MRX08185.1"/>
    </source>
</evidence>